<evidence type="ECO:0000313" key="4">
    <source>
        <dbReference type="Proteomes" id="UP000663844"/>
    </source>
</evidence>
<evidence type="ECO:0000256" key="1">
    <source>
        <dbReference type="ARBA" id="ARBA00022441"/>
    </source>
</evidence>
<reference evidence="3" key="1">
    <citation type="submission" date="2021-02" db="EMBL/GenBank/DDBJ databases">
        <authorList>
            <person name="Nowell W R."/>
        </authorList>
    </citation>
    <scope>NUCLEOTIDE SEQUENCE</scope>
</reference>
<dbReference type="SUPFAM" id="SSF117281">
    <property type="entry name" value="Kelch motif"/>
    <property type="match status" value="1"/>
</dbReference>
<name>A0A820K6Z3_9BILA</name>
<feature type="non-terminal residue" evidence="3">
    <location>
        <position position="1"/>
    </location>
</feature>
<comment type="caution">
    <text evidence="3">The sequence shown here is derived from an EMBL/GenBank/DDBJ whole genome shotgun (WGS) entry which is preliminary data.</text>
</comment>
<evidence type="ECO:0008006" key="5">
    <source>
        <dbReference type="Google" id="ProtNLM"/>
    </source>
</evidence>
<proteinExistence type="predicted"/>
<organism evidence="3 4">
    <name type="scientific">Adineta steineri</name>
    <dbReference type="NCBI Taxonomy" id="433720"/>
    <lineage>
        <taxon>Eukaryota</taxon>
        <taxon>Metazoa</taxon>
        <taxon>Spiralia</taxon>
        <taxon>Gnathifera</taxon>
        <taxon>Rotifera</taxon>
        <taxon>Eurotatoria</taxon>
        <taxon>Bdelloidea</taxon>
        <taxon>Adinetida</taxon>
        <taxon>Adinetidae</taxon>
        <taxon>Adineta</taxon>
    </lineage>
</organism>
<dbReference type="InterPro" id="IPR006652">
    <property type="entry name" value="Kelch_1"/>
</dbReference>
<feature type="non-terminal residue" evidence="3">
    <location>
        <position position="79"/>
    </location>
</feature>
<dbReference type="Proteomes" id="UP000663844">
    <property type="component" value="Unassembled WGS sequence"/>
</dbReference>
<dbReference type="AlphaFoldDB" id="A0A820K6Z3"/>
<dbReference type="Pfam" id="PF01344">
    <property type="entry name" value="Kelch_1"/>
    <property type="match status" value="1"/>
</dbReference>
<keyword evidence="1" id="KW-0880">Kelch repeat</keyword>
<evidence type="ECO:0000313" key="3">
    <source>
        <dbReference type="EMBL" id="CAF4335758.1"/>
    </source>
</evidence>
<protein>
    <recommendedName>
        <fullName evidence="5">Kelch-like protein</fullName>
    </recommendedName>
</protein>
<dbReference type="InterPro" id="IPR037293">
    <property type="entry name" value="Gal_Oxidase_central_sf"/>
</dbReference>
<dbReference type="SMART" id="SM00612">
    <property type="entry name" value="Kelch"/>
    <property type="match status" value="1"/>
</dbReference>
<dbReference type="PANTHER" id="PTHR46344">
    <property type="entry name" value="OS02G0202900 PROTEIN"/>
    <property type="match status" value="1"/>
</dbReference>
<gene>
    <name evidence="3" type="ORF">OXD698_LOCUS47948</name>
</gene>
<accession>A0A820K6Z3</accession>
<evidence type="ECO:0000256" key="2">
    <source>
        <dbReference type="ARBA" id="ARBA00022737"/>
    </source>
</evidence>
<dbReference type="EMBL" id="CAJOAZ010019369">
    <property type="protein sequence ID" value="CAF4335758.1"/>
    <property type="molecule type" value="Genomic_DNA"/>
</dbReference>
<dbReference type="InterPro" id="IPR015915">
    <property type="entry name" value="Kelch-typ_b-propeller"/>
</dbReference>
<dbReference type="Gene3D" id="2.130.10.80">
    <property type="entry name" value="Galactose oxidase/kelch, beta-propeller"/>
    <property type="match status" value="1"/>
</dbReference>
<sequence>WINSSNMNYPRYRHTASILPGGKILVAGGLDDNSAINTVELYDPSIKIWTTTSNMIDKRWEHTASILTNGKVLITGRCP</sequence>
<dbReference type="PANTHER" id="PTHR46344:SF27">
    <property type="entry name" value="KELCH REPEAT SUPERFAMILY PROTEIN"/>
    <property type="match status" value="1"/>
</dbReference>
<keyword evidence="2" id="KW-0677">Repeat</keyword>